<dbReference type="GO" id="GO:0003677">
    <property type="term" value="F:DNA binding"/>
    <property type="evidence" value="ECO:0007669"/>
    <property type="project" value="InterPro"/>
</dbReference>
<evidence type="ECO:0000259" key="1">
    <source>
        <dbReference type="Pfam" id="PF02371"/>
    </source>
</evidence>
<sequence length="48" mass="5086">MTTIPGIKTQSAMTILAELGNDLSSFKTSANLVGWAGLRPRNGIVKLI</sequence>
<reference evidence="2" key="1">
    <citation type="submission" date="2019-03" db="EMBL/GenBank/DDBJ databases">
        <title>Single cell metagenomics reveals metabolic interactions within the superorganism composed of flagellate Streblomastix strix and complex community of Bacteroidetes bacteria on its surface.</title>
        <authorList>
            <person name="Treitli S.C."/>
            <person name="Kolisko M."/>
            <person name="Husnik F."/>
            <person name="Keeling P."/>
            <person name="Hampl V."/>
        </authorList>
    </citation>
    <scope>NUCLEOTIDE SEQUENCE</scope>
    <source>
        <strain evidence="2">STM</strain>
    </source>
</reference>
<comment type="caution">
    <text evidence="2">The sequence shown here is derived from an EMBL/GenBank/DDBJ whole genome shotgun (WGS) entry which is preliminary data.</text>
</comment>
<dbReference type="EMBL" id="SNRY01006900">
    <property type="protein sequence ID" value="KAA6311527.1"/>
    <property type="molecule type" value="Genomic_DNA"/>
</dbReference>
<organism evidence="2">
    <name type="scientific">termite gut metagenome</name>
    <dbReference type="NCBI Taxonomy" id="433724"/>
    <lineage>
        <taxon>unclassified sequences</taxon>
        <taxon>metagenomes</taxon>
        <taxon>organismal metagenomes</taxon>
    </lineage>
</organism>
<dbReference type="GO" id="GO:0006313">
    <property type="term" value="P:DNA transposition"/>
    <property type="evidence" value="ECO:0007669"/>
    <property type="project" value="InterPro"/>
</dbReference>
<evidence type="ECO:0000313" key="2">
    <source>
        <dbReference type="EMBL" id="KAA6311527.1"/>
    </source>
</evidence>
<dbReference type="GO" id="GO:0004803">
    <property type="term" value="F:transposase activity"/>
    <property type="evidence" value="ECO:0007669"/>
    <property type="project" value="InterPro"/>
</dbReference>
<dbReference type="InterPro" id="IPR003346">
    <property type="entry name" value="Transposase_20"/>
</dbReference>
<proteinExistence type="predicted"/>
<name>A0A5J4PPS6_9ZZZZ</name>
<accession>A0A5J4PPS6</accession>
<feature type="domain" description="Transposase IS116/IS110/IS902 C-terminal" evidence="1">
    <location>
        <begin position="2"/>
        <end position="42"/>
    </location>
</feature>
<gene>
    <name evidence="2" type="ORF">EZS27_037363</name>
</gene>
<dbReference type="Pfam" id="PF02371">
    <property type="entry name" value="Transposase_20"/>
    <property type="match status" value="1"/>
</dbReference>
<dbReference type="AlphaFoldDB" id="A0A5J4PPS6"/>
<protein>
    <recommendedName>
        <fullName evidence="1">Transposase IS116/IS110/IS902 C-terminal domain-containing protein</fullName>
    </recommendedName>
</protein>